<dbReference type="GO" id="GO:0003677">
    <property type="term" value="F:DNA binding"/>
    <property type="evidence" value="ECO:0007669"/>
    <property type="project" value="UniProtKB-KW"/>
</dbReference>
<dbReference type="FunFam" id="3.40.50.300:FF:000006">
    <property type="entry name" value="DNA-binding transcriptional regulator NtrC"/>
    <property type="match status" value="1"/>
</dbReference>
<dbReference type="RefSeq" id="WP_181551251.1">
    <property type="nucleotide sequence ID" value="NZ_JACDUS010000004.1"/>
</dbReference>
<comment type="caution">
    <text evidence="8">The sequence shown here is derived from an EMBL/GenBank/DDBJ whole genome shotgun (WGS) entry which is preliminary data.</text>
</comment>
<keyword evidence="5" id="KW-0010">Activator</keyword>
<dbReference type="InterPro" id="IPR029016">
    <property type="entry name" value="GAF-like_dom_sf"/>
</dbReference>
<evidence type="ECO:0000256" key="5">
    <source>
        <dbReference type="ARBA" id="ARBA00023159"/>
    </source>
</evidence>
<dbReference type="EMBL" id="JACDUS010000004">
    <property type="protein sequence ID" value="MBA2881607.1"/>
    <property type="molecule type" value="Genomic_DNA"/>
</dbReference>
<keyword evidence="3" id="KW-0805">Transcription regulation</keyword>
<dbReference type="InterPro" id="IPR025662">
    <property type="entry name" value="Sigma_54_int_dom_ATP-bd_1"/>
</dbReference>
<name>A0A7W0C9K4_9BACT</name>
<keyword evidence="2" id="KW-0067">ATP-binding</keyword>
<feature type="domain" description="Sigma-54 factor interaction" evidence="7">
    <location>
        <begin position="200"/>
        <end position="430"/>
    </location>
</feature>
<dbReference type="PROSITE" id="PS50045">
    <property type="entry name" value="SIGMA54_INTERACT_4"/>
    <property type="match status" value="1"/>
</dbReference>
<dbReference type="PROSITE" id="PS00688">
    <property type="entry name" value="SIGMA54_INTERACT_3"/>
    <property type="match status" value="1"/>
</dbReference>
<keyword evidence="6" id="KW-0804">Transcription</keyword>
<dbReference type="Gene3D" id="1.10.10.60">
    <property type="entry name" value="Homeodomain-like"/>
    <property type="match status" value="1"/>
</dbReference>
<dbReference type="InterPro" id="IPR009057">
    <property type="entry name" value="Homeodomain-like_sf"/>
</dbReference>
<dbReference type="Pfam" id="PF00158">
    <property type="entry name" value="Sigma54_activat"/>
    <property type="match status" value="1"/>
</dbReference>
<keyword evidence="4" id="KW-0238">DNA-binding</keyword>
<dbReference type="GO" id="GO:0005524">
    <property type="term" value="F:ATP binding"/>
    <property type="evidence" value="ECO:0007669"/>
    <property type="project" value="UniProtKB-KW"/>
</dbReference>
<keyword evidence="9" id="KW-1185">Reference proteome</keyword>
<dbReference type="InterPro" id="IPR025944">
    <property type="entry name" value="Sigma_54_int_dom_CS"/>
</dbReference>
<dbReference type="SMART" id="SM00382">
    <property type="entry name" value="AAA"/>
    <property type="match status" value="1"/>
</dbReference>
<organism evidence="8 9">
    <name type="scientific">Desulfosalsimonas propionicica</name>
    <dbReference type="NCBI Taxonomy" id="332175"/>
    <lineage>
        <taxon>Bacteria</taxon>
        <taxon>Pseudomonadati</taxon>
        <taxon>Thermodesulfobacteriota</taxon>
        <taxon>Desulfobacteria</taxon>
        <taxon>Desulfobacterales</taxon>
        <taxon>Desulfosalsimonadaceae</taxon>
        <taxon>Desulfosalsimonas</taxon>
    </lineage>
</organism>
<dbReference type="InterPro" id="IPR002078">
    <property type="entry name" value="Sigma_54_int"/>
</dbReference>
<dbReference type="PANTHER" id="PTHR32071:SF117">
    <property type="entry name" value="PTS-DEPENDENT DIHYDROXYACETONE KINASE OPERON REGULATORY PROTEIN-RELATED"/>
    <property type="match status" value="1"/>
</dbReference>
<dbReference type="Proteomes" id="UP000525298">
    <property type="component" value="Unassembled WGS sequence"/>
</dbReference>
<dbReference type="SUPFAM" id="SSF52540">
    <property type="entry name" value="P-loop containing nucleoside triphosphate hydrolases"/>
    <property type="match status" value="1"/>
</dbReference>
<evidence type="ECO:0000313" key="8">
    <source>
        <dbReference type="EMBL" id="MBA2881607.1"/>
    </source>
</evidence>
<dbReference type="CDD" id="cd00009">
    <property type="entry name" value="AAA"/>
    <property type="match status" value="1"/>
</dbReference>
<dbReference type="GO" id="GO:0006355">
    <property type="term" value="P:regulation of DNA-templated transcription"/>
    <property type="evidence" value="ECO:0007669"/>
    <property type="project" value="InterPro"/>
</dbReference>
<evidence type="ECO:0000256" key="2">
    <source>
        <dbReference type="ARBA" id="ARBA00022840"/>
    </source>
</evidence>
<dbReference type="AlphaFoldDB" id="A0A7W0C9K4"/>
<dbReference type="SUPFAM" id="SSF55781">
    <property type="entry name" value="GAF domain-like"/>
    <property type="match status" value="1"/>
</dbReference>
<dbReference type="Gene3D" id="1.10.8.60">
    <property type="match status" value="1"/>
</dbReference>
<evidence type="ECO:0000256" key="3">
    <source>
        <dbReference type="ARBA" id="ARBA00023015"/>
    </source>
</evidence>
<dbReference type="Gene3D" id="3.30.450.40">
    <property type="match status" value="1"/>
</dbReference>
<dbReference type="SUPFAM" id="SSF46689">
    <property type="entry name" value="Homeodomain-like"/>
    <property type="match status" value="1"/>
</dbReference>
<evidence type="ECO:0000256" key="6">
    <source>
        <dbReference type="ARBA" id="ARBA00023163"/>
    </source>
</evidence>
<dbReference type="PANTHER" id="PTHR32071">
    <property type="entry name" value="TRANSCRIPTIONAL REGULATORY PROTEIN"/>
    <property type="match status" value="1"/>
</dbReference>
<dbReference type="SMART" id="SM00065">
    <property type="entry name" value="GAF"/>
    <property type="match status" value="1"/>
</dbReference>
<evidence type="ECO:0000259" key="7">
    <source>
        <dbReference type="PROSITE" id="PS50045"/>
    </source>
</evidence>
<dbReference type="PROSITE" id="PS00675">
    <property type="entry name" value="SIGMA54_INTERACT_1"/>
    <property type="match status" value="1"/>
</dbReference>
<dbReference type="InterPro" id="IPR003593">
    <property type="entry name" value="AAA+_ATPase"/>
</dbReference>
<reference evidence="8 9" key="1">
    <citation type="submission" date="2020-07" db="EMBL/GenBank/DDBJ databases">
        <title>Genomic Encyclopedia of Type Strains, Phase IV (KMG-IV): sequencing the most valuable type-strain genomes for metagenomic binning, comparative biology and taxonomic classification.</title>
        <authorList>
            <person name="Goeker M."/>
        </authorList>
    </citation>
    <scope>NUCLEOTIDE SEQUENCE [LARGE SCALE GENOMIC DNA]</scope>
    <source>
        <strain evidence="8 9">DSM 17721</strain>
    </source>
</reference>
<dbReference type="InterPro" id="IPR003018">
    <property type="entry name" value="GAF"/>
</dbReference>
<gene>
    <name evidence="8" type="ORF">HNR65_001934</name>
</gene>
<keyword evidence="1" id="KW-0547">Nucleotide-binding</keyword>
<dbReference type="InterPro" id="IPR058031">
    <property type="entry name" value="AAA_lid_NorR"/>
</dbReference>
<evidence type="ECO:0000313" key="9">
    <source>
        <dbReference type="Proteomes" id="UP000525298"/>
    </source>
</evidence>
<dbReference type="Pfam" id="PF25601">
    <property type="entry name" value="AAA_lid_14"/>
    <property type="match status" value="1"/>
</dbReference>
<proteinExistence type="predicted"/>
<evidence type="ECO:0000256" key="1">
    <source>
        <dbReference type="ARBA" id="ARBA00022741"/>
    </source>
</evidence>
<sequence>MQVDGNEFFRQATVRICSSLDIEVALKRMQQYVHQYLPAGFISLVLFDPQKNVIRNIAGKISKTAEKYGREVSLPDTREMRARWIQKQVGLEAYMVVNNLEQDPDLLDLFTRLGLDADISFIMIRLELEGNRIGGLWVSTAGRNQYTKEQAELLQIIHEPVAIAMSNVLQHREVLELNRQLTDDIRHLHARLHEKTETEIIGADQGLHQVTEMARQVAGLDSPVLILGETGVGKEVIANFIHNHSHRRNGPLIKVNCGAIAESLMDSELFGHEKGAFTGAVERKKGRFERADRGTIFLDEIGELSPQAQVRLLRVLQEKVIERVGGSREIAVNVRILSATHRNLQDMVADGRFRQDLWFRLNVFPVSIPPLRERKEDIPGLVNFFMQKKAQELKIKQPPELQSGALRQLLAHDWPGNVRELENLVERALIQYQGGRISFSGFFRKNSSLLQDTDELRESGPMPTLDEVMAEHIRRVLKLTNGKISGPGGAAEILGLHYSTLRHRMRKLGISVDRNLSG</sequence>
<dbReference type="Gene3D" id="3.40.50.300">
    <property type="entry name" value="P-loop containing nucleotide triphosphate hydrolases"/>
    <property type="match status" value="1"/>
</dbReference>
<protein>
    <submittedName>
        <fullName evidence="8">Transcriptional regulator with GAF, ATPase, and Fis domain</fullName>
    </submittedName>
</protein>
<accession>A0A7W0C9K4</accession>
<evidence type="ECO:0000256" key="4">
    <source>
        <dbReference type="ARBA" id="ARBA00023125"/>
    </source>
</evidence>
<dbReference type="InterPro" id="IPR027417">
    <property type="entry name" value="P-loop_NTPase"/>
</dbReference>